<name>A0A4Y9FPW5_9MICO</name>
<dbReference type="CDD" id="cd16913">
    <property type="entry name" value="YkuD_like"/>
    <property type="match status" value="1"/>
</dbReference>
<keyword evidence="8" id="KW-1133">Transmembrane helix</keyword>
<dbReference type="InterPro" id="IPR005490">
    <property type="entry name" value="LD_TPept_cat_dom"/>
</dbReference>
<gene>
    <name evidence="10" type="ORF">E4U02_13520</name>
</gene>
<reference evidence="10 11" key="1">
    <citation type="submission" date="2019-03" db="EMBL/GenBank/DDBJ databases">
        <title>Diversity of the mouse oral microbiome.</title>
        <authorList>
            <person name="Joseph S."/>
            <person name="Aduse-Opoku J."/>
            <person name="Curtis M."/>
            <person name="Wade W."/>
            <person name="Hashim A."/>
        </authorList>
    </citation>
    <scope>NUCLEOTIDE SEQUENCE [LARGE SCALE GENOMIC DNA]</scope>
    <source>
        <strain evidence="10 11">P1012</strain>
    </source>
</reference>
<dbReference type="GO" id="GO:0016740">
    <property type="term" value="F:transferase activity"/>
    <property type="evidence" value="ECO:0007669"/>
    <property type="project" value="UniProtKB-KW"/>
</dbReference>
<evidence type="ECO:0000256" key="6">
    <source>
        <dbReference type="PROSITE-ProRule" id="PRU01373"/>
    </source>
</evidence>
<evidence type="ECO:0000256" key="7">
    <source>
        <dbReference type="SAM" id="MobiDB-lite"/>
    </source>
</evidence>
<keyword evidence="2" id="KW-0808">Transferase</keyword>
<dbReference type="InterPro" id="IPR022029">
    <property type="entry name" value="YoaR-like_PG-bd"/>
</dbReference>
<sequence>MTDVATKPEGVSDGSGAGDTPTAVTTVLAPGEATPEVQWAQADPPKKRHLGAWLGFGIPTGLLAAGAVVASLVLIAPGVTAAGAPVGLMTQGAAAEAVATHLADTEFTIGGATLTGEELGLSIDAQAVAGDAFESYPAWNLGTWGQGEASGTVTIDAEKATEALRAAVPDLYSDSVNAQVVFDGESKTYTVEESQAGQGVDVEALAASVTEAIAAGPTEGAPIEISATQAEVEAAATTDEAQAFAAKLNDQADAAGFYLQDERAHGVTLGEIQSWMDIQADPETGDFVVTPDMGAIEEAIKDLPAKVNQDVVNEKVVTNSKGDHLHVLQEGQNGFGIESTEGVAASVADSLKGGDLQFELQGDVVKFETQTVFRRVEVDKSAGMTYMYEGPKSGEEKLTASYPVAFGKPGYDTQTGHYTVYGQLTQQNMGSCTPDGEFKPGGSYDYCTANVKWVTYFNGDQGFHGTYWHSNFGPGNFLSHGCVNMTEAAAEHMYRFAQVGTEVWVHD</sequence>
<evidence type="ECO:0000313" key="11">
    <source>
        <dbReference type="Proteomes" id="UP000298358"/>
    </source>
</evidence>
<dbReference type="Proteomes" id="UP000298358">
    <property type="component" value="Unassembled WGS sequence"/>
</dbReference>
<keyword evidence="8" id="KW-0472">Membrane</keyword>
<dbReference type="AlphaFoldDB" id="A0A4Y9FPW5"/>
<dbReference type="InterPro" id="IPR050979">
    <property type="entry name" value="LD-transpeptidase"/>
</dbReference>
<evidence type="ECO:0000256" key="8">
    <source>
        <dbReference type="SAM" id="Phobius"/>
    </source>
</evidence>
<keyword evidence="5 6" id="KW-0961">Cell wall biogenesis/degradation</keyword>
<feature type="transmembrane region" description="Helical" evidence="8">
    <location>
        <begin position="53"/>
        <end position="76"/>
    </location>
</feature>
<feature type="active site" description="Nucleophile" evidence="6">
    <location>
        <position position="482"/>
    </location>
</feature>
<dbReference type="Pfam" id="PF03734">
    <property type="entry name" value="YkuD"/>
    <property type="match status" value="1"/>
</dbReference>
<dbReference type="GO" id="GO:0071972">
    <property type="term" value="F:peptidoglycan L,D-transpeptidase activity"/>
    <property type="evidence" value="ECO:0007669"/>
    <property type="project" value="TreeGrafter"/>
</dbReference>
<comment type="pathway">
    <text evidence="1 6">Cell wall biogenesis; peptidoglycan biosynthesis.</text>
</comment>
<dbReference type="Pfam" id="PF12229">
    <property type="entry name" value="PG_binding_4"/>
    <property type="match status" value="1"/>
</dbReference>
<comment type="caution">
    <text evidence="10">The sequence shown here is derived from an EMBL/GenBank/DDBJ whole genome shotgun (WGS) entry which is preliminary data.</text>
</comment>
<dbReference type="GO" id="GO:0005576">
    <property type="term" value="C:extracellular region"/>
    <property type="evidence" value="ECO:0007669"/>
    <property type="project" value="TreeGrafter"/>
</dbReference>
<keyword evidence="3 6" id="KW-0133">Cell shape</keyword>
<feature type="region of interest" description="Disordered" evidence="7">
    <location>
        <begin position="1"/>
        <end position="23"/>
    </location>
</feature>
<dbReference type="PROSITE" id="PS52029">
    <property type="entry name" value="LD_TPASE"/>
    <property type="match status" value="1"/>
</dbReference>
<feature type="active site" description="Proton donor/acceptor" evidence="6">
    <location>
        <position position="464"/>
    </location>
</feature>
<dbReference type="EMBL" id="SPQB01000046">
    <property type="protein sequence ID" value="TFU31265.1"/>
    <property type="molecule type" value="Genomic_DNA"/>
</dbReference>
<evidence type="ECO:0000313" key="10">
    <source>
        <dbReference type="EMBL" id="TFU31265.1"/>
    </source>
</evidence>
<organism evidence="10 11">
    <name type="scientific">Microbacterium paludicola</name>
    <dbReference type="NCBI Taxonomy" id="300019"/>
    <lineage>
        <taxon>Bacteria</taxon>
        <taxon>Bacillati</taxon>
        <taxon>Actinomycetota</taxon>
        <taxon>Actinomycetes</taxon>
        <taxon>Micrococcales</taxon>
        <taxon>Microbacteriaceae</taxon>
        <taxon>Microbacterium</taxon>
    </lineage>
</organism>
<dbReference type="Gene3D" id="2.40.440.10">
    <property type="entry name" value="L,D-transpeptidase catalytic domain-like"/>
    <property type="match status" value="1"/>
</dbReference>
<dbReference type="UniPathway" id="UPA00219"/>
<evidence type="ECO:0000256" key="3">
    <source>
        <dbReference type="ARBA" id="ARBA00022960"/>
    </source>
</evidence>
<proteinExistence type="predicted"/>
<keyword evidence="11" id="KW-1185">Reference proteome</keyword>
<keyword evidence="4 6" id="KW-0573">Peptidoglycan synthesis</keyword>
<dbReference type="RefSeq" id="WP_135115353.1">
    <property type="nucleotide sequence ID" value="NZ_JADGLL010000046.1"/>
</dbReference>
<dbReference type="PANTHER" id="PTHR30582:SF2">
    <property type="entry name" value="L,D-TRANSPEPTIDASE YCIB-RELATED"/>
    <property type="match status" value="1"/>
</dbReference>
<protein>
    <recommendedName>
        <fullName evidence="9">L,D-TPase catalytic domain-containing protein</fullName>
    </recommendedName>
</protein>
<dbReference type="SUPFAM" id="SSF141523">
    <property type="entry name" value="L,D-transpeptidase catalytic domain-like"/>
    <property type="match status" value="1"/>
</dbReference>
<feature type="domain" description="L,D-TPase catalytic" evidence="9">
    <location>
        <begin position="374"/>
        <end position="506"/>
    </location>
</feature>
<evidence type="ECO:0000256" key="4">
    <source>
        <dbReference type="ARBA" id="ARBA00022984"/>
    </source>
</evidence>
<dbReference type="InterPro" id="IPR038063">
    <property type="entry name" value="Transpep_catalytic_dom"/>
</dbReference>
<evidence type="ECO:0000259" key="9">
    <source>
        <dbReference type="PROSITE" id="PS52029"/>
    </source>
</evidence>
<evidence type="ECO:0000256" key="1">
    <source>
        <dbReference type="ARBA" id="ARBA00004752"/>
    </source>
</evidence>
<evidence type="ECO:0000256" key="2">
    <source>
        <dbReference type="ARBA" id="ARBA00022679"/>
    </source>
</evidence>
<keyword evidence="8" id="KW-0812">Transmembrane</keyword>
<dbReference type="GO" id="GO:0071555">
    <property type="term" value="P:cell wall organization"/>
    <property type="evidence" value="ECO:0007669"/>
    <property type="project" value="UniProtKB-UniRule"/>
</dbReference>
<dbReference type="GO" id="GO:0018104">
    <property type="term" value="P:peptidoglycan-protein cross-linking"/>
    <property type="evidence" value="ECO:0007669"/>
    <property type="project" value="TreeGrafter"/>
</dbReference>
<dbReference type="PANTHER" id="PTHR30582">
    <property type="entry name" value="L,D-TRANSPEPTIDASE"/>
    <property type="match status" value="1"/>
</dbReference>
<accession>A0A4Y9FPW5</accession>
<dbReference type="GO" id="GO:0008360">
    <property type="term" value="P:regulation of cell shape"/>
    <property type="evidence" value="ECO:0007669"/>
    <property type="project" value="UniProtKB-UniRule"/>
</dbReference>
<evidence type="ECO:0000256" key="5">
    <source>
        <dbReference type="ARBA" id="ARBA00023316"/>
    </source>
</evidence>
<dbReference type="OrthoDB" id="3176960at2"/>